<evidence type="ECO:0000313" key="5">
    <source>
        <dbReference type="Proteomes" id="UP000070341"/>
    </source>
</evidence>
<evidence type="ECO:0000256" key="1">
    <source>
        <dbReference type="ARBA" id="ARBA00023002"/>
    </source>
</evidence>
<dbReference type="GO" id="GO:0004497">
    <property type="term" value="F:monooxygenase activity"/>
    <property type="evidence" value="ECO:0007669"/>
    <property type="project" value="UniProtKB-KW"/>
</dbReference>
<dbReference type="GO" id="GO:0005829">
    <property type="term" value="C:cytosol"/>
    <property type="evidence" value="ECO:0007669"/>
    <property type="project" value="TreeGrafter"/>
</dbReference>
<sequence>MKFGLFLNPQAPLGQEPESIFEGLVEQTREARDGGFDLIMTGQHYLTDYIQLQLFPLLSRLSAESGSMTVATGIVLLPLHHPIEIAEMATTLDVIAEDVVVGVGVGYRDIEFESFGVKKSERGDRLKEGVQLMKELWANEEVTFDGEYYSVNNVSINPRPEKNLPVWVAANSRSAIERAARISEGWLVNSHSTVSEILGLKQSYDDIREQEGETMEVPVIREAFVAPSREEAVEIGRKYLGPKYKRYIEWGQDEAMEDEEDLHRSFDDLTEDRFLLGTPEEVSDQIERCEKKLDANYMIFRIQWPGLPHEKALRCIQLIGDEIIPNF</sequence>
<accession>A0A133V0M8</accession>
<organism evidence="4 5">
    <name type="scientific">candidate division MSBL1 archaeon SCGC-AAA259M10</name>
    <dbReference type="NCBI Taxonomy" id="1698270"/>
    <lineage>
        <taxon>Archaea</taxon>
        <taxon>Methanobacteriati</taxon>
        <taxon>Methanobacteriota</taxon>
        <taxon>candidate division MSBL1</taxon>
    </lineage>
</organism>
<dbReference type="Gene3D" id="3.20.20.30">
    <property type="entry name" value="Luciferase-like domain"/>
    <property type="match status" value="1"/>
</dbReference>
<keyword evidence="1" id="KW-0560">Oxidoreductase</keyword>
<dbReference type="Pfam" id="PF00296">
    <property type="entry name" value="Bac_luciferase"/>
    <property type="match status" value="1"/>
</dbReference>
<dbReference type="GO" id="GO:0016705">
    <property type="term" value="F:oxidoreductase activity, acting on paired donors, with incorporation or reduction of molecular oxygen"/>
    <property type="evidence" value="ECO:0007669"/>
    <property type="project" value="InterPro"/>
</dbReference>
<dbReference type="PANTHER" id="PTHR30137:SF8">
    <property type="entry name" value="BLR5498 PROTEIN"/>
    <property type="match status" value="1"/>
</dbReference>
<comment type="caution">
    <text evidence="4">The sequence shown here is derived from an EMBL/GenBank/DDBJ whole genome shotgun (WGS) entry which is preliminary data.</text>
</comment>
<dbReference type="EMBL" id="LHXU01000023">
    <property type="protein sequence ID" value="KXB00002.1"/>
    <property type="molecule type" value="Genomic_DNA"/>
</dbReference>
<reference evidence="4 5" key="1">
    <citation type="journal article" date="2016" name="Sci. Rep.">
        <title>Metabolic traits of an uncultured archaeal lineage -MSBL1- from brine pools of the Red Sea.</title>
        <authorList>
            <person name="Mwirichia R."/>
            <person name="Alam I."/>
            <person name="Rashid M."/>
            <person name="Vinu M."/>
            <person name="Ba-Alawi W."/>
            <person name="Anthony Kamau A."/>
            <person name="Kamanda Ngugi D."/>
            <person name="Goker M."/>
            <person name="Klenk H.P."/>
            <person name="Bajic V."/>
            <person name="Stingl U."/>
        </authorList>
    </citation>
    <scope>NUCLEOTIDE SEQUENCE [LARGE SCALE GENOMIC DNA]</scope>
    <source>
        <strain evidence="4">SCGC-AAA259M10</strain>
    </source>
</reference>
<gene>
    <name evidence="4" type="ORF">AKJ40_02040</name>
</gene>
<dbReference type="PANTHER" id="PTHR30137">
    <property type="entry name" value="LUCIFERASE-LIKE MONOOXYGENASE"/>
    <property type="match status" value="1"/>
</dbReference>
<dbReference type="AlphaFoldDB" id="A0A133V0M8"/>
<keyword evidence="5" id="KW-1185">Reference proteome</keyword>
<dbReference type="SUPFAM" id="SSF51679">
    <property type="entry name" value="Bacterial luciferase-like"/>
    <property type="match status" value="1"/>
</dbReference>
<keyword evidence="2" id="KW-0503">Monooxygenase</keyword>
<evidence type="ECO:0000256" key="2">
    <source>
        <dbReference type="ARBA" id="ARBA00023033"/>
    </source>
</evidence>
<dbReference type="Proteomes" id="UP000070341">
    <property type="component" value="Unassembled WGS sequence"/>
</dbReference>
<dbReference type="InterPro" id="IPR011251">
    <property type="entry name" value="Luciferase-like_dom"/>
</dbReference>
<evidence type="ECO:0000259" key="3">
    <source>
        <dbReference type="Pfam" id="PF00296"/>
    </source>
</evidence>
<proteinExistence type="predicted"/>
<feature type="domain" description="Luciferase-like" evidence="3">
    <location>
        <begin position="1"/>
        <end position="290"/>
    </location>
</feature>
<evidence type="ECO:0000313" key="4">
    <source>
        <dbReference type="EMBL" id="KXB00002.1"/>
    </source>
</evidence>
<protein>
    <submittedName>
        <fullName evidence="4">Luciferase</fullName>
    </submittedName>
</protein>
<dbReference type="InterPro" id="IPR036661">
    <property type="entry name" value="Luciferase-like_sf"/>
</dbReference>
<dbReference type="InterPro" id="IPR050766">
    <property type="entry name" value="Bact_Lucif_Oxidored"/>
</dbReference>
<name>A0A133V0M8_9EURY</name>